<keyword evidence="2" id="KW-1185">Reference proteome</keyword>
<reference evidence="1 2" key="1">
    <citation type="submission" date="2016-10" db="EMBL/GenBank/DDBJ databases">
        <authorList>
            <person name="Varghese N."/>
            <person name="Submissions S."/>
        </authorList>
    </citation>
    <scope>NUCLEOTIDE SEQUENCE [LARGE SCALE GENOMIC DNA]</scope>
    <source>
        <strain evidence="1 2">BS3780</strain>
    </source>
</reference>
<gene>
    <name evidence="1" type="ORF">SAMN04490188_5335</name>
</gene>
<comment type="caution">
    <text evidence="1">The sequence shown here is derived from an EMBL/GenBank/DDBJ whole genome shotgun (WGS) entry which is preliminary data.</text>
</comment>
<accession>A0ABY0ZHW1</accession>
<proteinExistence type="predicted"/>
<protein>
    <submittedName>
        <fullName evidence="1">Uncharacterized protein</fullName>
    </submittedName>
</protein>
<organism evidence="1 2">
    <name type="scientific">Pseudomonas kilonensis</name>
    <dbReference type="NCBI Taxonomy" id="132476"/>
    <lineage>
        <taxon>Bacteria</taxon>
        <taxon>Pseudomonadati</taxon>
        <taxon>Pseudomonadota</taxon>
        <taxon>Gammaproteobacteria</taxon>
        <taxon>Pseudomonadales</taxon>
        <taxon>Pseudomonadaceae</taxon>
        <taxon>Pseudomonas</taxon>
    </lineage>
</organism>
<evidence type="ECO:0000313" key="2">
    <source>
        <dbReference type="Proteomes" id="UP000183915"/>
    </source>
</evidence>
<sequence length="63" mass="6764">MNINPGNTAFVARGFIPAGLRSSPQADTKVCQIDVVGFFGAAAQPSGDKSPRHRYCIERELLS</sequence>
<dbReference type="Proteomes" id="UP000183915">
    <property type="component" value="Unassembled WGS sequence"/>
</dbReference>
<evidence type="ECO:0000313" key="1">
    <source>
        <dbReference type="EMBL" id="SEE72011.1"/>
    </source>
</evidence>
<name>A0ABY0ZHW1_9PSED</name>
<dbReference type="EMBL" id="FNTT01000002">
    <property type="protein sequence ID" value="SEE72011.1"/>
    <property type="molecule type" value="Genomic_DNA"/>
</dbReference>